<evidence type="ECO:0000313" key="2">
    <source>
        <dbReference type="EMBL" id="ODG92631.1"/>
    </source>
</evidence>
<organism evidence="2 3">
    <name type="scientific">Gottfriedia luciferensis</name>
    <dbReference type="NCBI Taxonomy" id="178774"/>
    <lineage>
        <taxon>Bacteria</taxon>
        <taxon>Bacillati</taxon>
        <taxon>Bacillota</taxon>
        <taxon>Bacilli</taxon>
        <taxon>Bacillales</taxon>
        <taxon>Bacillaceae</taxon>
        <taxon>Gottfriedia</taxon>
    </lineage>
</organism>
<evidence type="ECO:0000313" key="3">
    <source>
        <dbReference type="Proteomes" id="UP000094580"/>
    </source>
</evidence>
<protein>
    <submittedName>
        <fullName evidence="2">Uncharacterized protein</fullName>
    </submittedName>
</protein>
<sequence length="286" mass="32661">MLNKFIGRILFVLFTILIILTVGFGFVHNLILDKNAVVTNSLIPKDSPKRMMLIFPHPDDEITVSGEVFREIHEKNAKVTMVVLTEGEAGKTGGVVSKDVLGKAREKEGELAAKKLGVTPVQATFPDAKLSEVNPIELKNYIYQQIKKYKPTTILTYDDVVGYYGHPDHIFAAKMVREVFREHKDDSSFSAKRLYMVTLPPKVWDGLSKFGKKLREKYPLRENQRPPTPTNAVIVKVYGKQIDELAKGYKTQQQAVDALLPGHRQIPYWIYFKVLDREYFYLAEEN</sequence>
<gene>
    <name evidence="2" type="ORF">BED47_18245</name>
</gene>
<dbReference type="SUPFAM" id="SSF102588">
    <property type="entry name" value="LmbE-like"/>
    <property type="match status" value="1"/>
</dbReference>
<dbReference type="InterPro" id="IPR003737">
    <property type="entry name" value="GlcNAc_PI_deacetylase-related"/>
</dbReference>
<keyword evidence="3" id="KW-1185">Reference proteome</keyword>
<accession>A0ABX2ZS88</accession>
<dbReference type="InterPro" id="IPR024078">
    <property type="entry name" value="LmbE-like_dom_sf"/>
</dbReference>
<dbReference type="RefSeq" id="WP_069033058.1">
    <property type="nucleotide sequence ID" value="NZ_MDKC01000006.1"/>
</dbReference>
<dbReference type="Proteomes" id="UP000094580">
    <property type="component" value="Unassembled WGS sequence"/>
</dbReference>
<proteinExistence type="predicted"/>
<reference evidence="2 3" key="1">
    <citation type="submission" date="2016-07" db="EMBL/GenBank/DDBJ databases">
        <authorList>
            <person name="Townsley L."/>
            <person name="Shank E.A."/>
        </authorList>
    </citation>
    <scope>NUCLEOTIDE SEQUENCE [LARGE SCALE GENOMIC DNA]</scope>
    <source>
        <strain evidence="2 3">CH01</strain>
    </source>
</reference>
<name>A0ABX2ZS88_9BACI</name>
<dbReference type="Gene3D" id="3.40.50.10320">
    <property type="entry name" value="LmbE-like"/>
    <property type="match status" value="1"/>
</dbReference>
<dbReference type="EMBL" id="MDKC01000006">
    <property type="protein sequence ID" value="ODG92631.1"/>
    <property type="molecule type" value="Genomic_DNA"/>
</dbReference>
<dbReference type="PANTHER" id="PTHR12993">
    <property type="entry name" value="N-ACETYLGLUCOSAMINYL-PHOSPHATIDYLINOSITOL DE-N-ACETYLASE-RELATED"/>
    <property type="match status" value="1"/>
</dbReference>
<evidence type="ECO:0000256" key="1">
    <source>
        <dbReference type="ARBA" id="ARBA00001947"/>
    </source>
</evidence>
<comment type="cofactor">
    <cofactor evidence="1">
        <name>Zn(2+)</name>
        <dbReference type="ChEBI" id="CHEBI:29105"/>
    </cofactor>
</comment>
<dbReference type="Pfam" id="PF02585">
    <property type="entry name" value="PIG-L"/>
    <property type="match status" value="1"/>
</dbReference>
<comment type="caution">
    <text evidence="2">The sequence shown here is derived from an EMBL/GenBank/DDBJ whole genome shotgun (WGS) entry which is preliminary data.</text>
</comment>
<dbReference type="PANTHER" id="PTHR12993:SF11">
    <property type="entry name" value="N-ACETYLGLUCOSAMINYL-PHOSPHATIDYLINOSITOL DE-N-ACETYLASE"/>
    <property type="match status" value="1"/>
</dbReference>